<evidence type="ECO:0000256" key="1">
    <source>
        <dbReference type="ARBA" id="ARBA00001946"/>
    </source>
</evidence>
<evidence type="ECO:0000313" key="10">
    <source>
        <dbReference type="EMBL" id="MTH60199.1"/>
    </source>
</evidence>
<feature type="binding site" evidence="8">
    <location>
        <position position="100"/>
    </location>
    <ligand>
        <name>Mg(2+)</name>
        <dbReference type="ChEBI" id="CHEBI:18420"/>
    </ligand>
</feature>
<evidence type="ECO:0000256" key="7">
    <source>
        <dbReference type="ARBA" id="ARBA00038093"/>
    </source>
</evidence>
<keyword evidence="11" id="KW-1185">Reference proteome</keyword>
<evidence type="ECO:0000256" key="5">
    <source>
        <dbReference type="ARBA" id="ARBA00022801"/>
    </source>
</evidence>
<evidence type="ECO:0000259" key="9">
    <source>
        <dbReference type="Pfam" id="PF01850"/>
    </source>
</evidence>
<accession>A0A844HM91</accession>
<dbReference type="CDD" id="cd18746">
    <property type="entry name" value="PIN_VapC4-5_FitB-like"/>
    <property type="match status" value="1"/>
</dbReference>
<dbReference type="GO" id="GO:0000287">
    <property type="term" value="F:magnesium ion binding"/>
    <property type="evidence" value="ECO:0007669"/>
    <property type="project" value="UniProtKB-UniRule"/>
</dbReference>
<evidence type="ECO:0000256" key="3">
    <source>
        <dbReference type="ARBA" id="ARBA00022722"/>
    </source>
</evidence>
<evidence type="ECO:0000256" key="6">
    <source>
        <dbReference type="ARBA" id="ARBA00022842"/>
    </source>
</evidence>
<dbReference type="RefSeq" id="WP_155040130.1">
    <property type="nucleotide sequence ID" value="NZ_JBHGCD010000007.1"/>
</dbReference>
<comment type="function">
    <text evidence="8">Toxic component of a toxin-antitoxin (TA) system. An RNase.</text>
</comment>
<dbReference type="HAMAP" id="MF_00265">
    <property type="entry name" value="VapC_Nob1"/>
    <property type="match status" value="1"/>
</dbReference>
<sequence>MLILDTNVLSALRRPERSPDVAAWLTRQDESQLYLSVVTLGEIERGIARQEEVNPPFARDLRDWLTRTVTLFADRLLPFTATEAQIWGRLSARIGHDGADLLIAATALAHDATVVTGNVADFRPSGCRILDPFVPHAV</sequence>
<evidence type="ECO:0000256" key="2">
    <source>
        <dbReference type="ARBA" id="ARBA00022649"/>
    </source>
</evidence>
<keyword evidence="6 8" id="KW-0460">Magnesium</keyword>
<organism evidence="10 11">
    <name type="scientific">Paracoccus litorisediminis</name>
    <dbReference type="NCBI Taxonomy" id="2006130"/>
    <lineage>
        <taxon>Bacteria</taxon>
        <taxon>Pseudomonadati</taxon>
        <taxon>Pseudomonadota</taxon>
        <taxon>Alphaproteobacteria</taxon>
        <taxon>Rhodobacterales</taxon>
        <taxon>Paracoccaceae</taxon>
        <taxon>Paracoccus</taxon>
    </lineage>
</organism>
<keyword evidence="8" id="KW-0800">Toxin</keyword>
<feature type="domain" description="PIN" evidence="9">
    <location>
        <begin position="3"/>
        <end position="118"/>
    </location>
</feature>
<dbReference type="Pfam" id="PF01850">
    <property type="entry name" value="PIN"/>
    <property type="match status" value="1"/>
</dbReference>
<reference evidence="10 11" key="1">
    <citation type="submission" date="2019-11" db="EMBL/GenBank/DDBJ databases">
        <authorList>
            <person name="Dong K."/>
        </authorList>
    </citation>
    <scope>NUCLEOTIDE SEQUENCE [LARGE SCALE GENOMIC DNA]</scope>
    <source>
        <strain evidence="10 11">NBRC 112902</strain>
    </source>
</reference>
<dbReference type="OrthoDB" id="9804823at2"/>
<dbReference type="GO" id="GO:0016787">
    <property type="term" value="F:hydrolase activity"/>
    <property type="evidence" value="ECO:0007669"/>
    <property type="project" value="UniProtKB-KW"/>
</dbReference>
<evidence type="ECO:0000313" key="11">
    <source>
        <dbReference type="Proteomes" id="UP000449846"/>
    </source>
</evidence>
<keyword evidence="2 8" id="KW-1277">Toxin-antitoxin system</keyword>
<dbReference type="PANTHER" id="PTHR33653">
    <property type="entry name" value="RIBONUCLEASE VAPC2"/>
    <property type="match status" value="1"/>
</dbReference>
<dbReference type="SUPFAM" id="SSF88723">
    <property type="entry name" value="PIN domain-like"/>
    <property type="match status" value="1"/>
</dbReference>
<proteinExistence type="inferred from homology"/>
<evidence type="ECO:0000256" key="4">
    <source>
        <dbReference type="ARBA" id="ARBA00022723"/>
    </source>
</evidence>
<comment type="similarity">
    <text evidence="7 8">Belongs to the PINc/VapC protein family.</text>
</comment>
<dbReference type="InterPro" id="IPR022907">
    <property type="entry name" value="VapC_family"/>
</dbReference>
<evidence type="ECO:0000256" key="8">
    <source>
        <dbReference type="HAMAP-Rule" id="MF_00265"/>
    </source>
</evidence>
<keyword evidence="3 8" id="KW-0540">Nuclease</keyword>
<dbReference type="InterPro" id="IPR002716">
    <property type="entry name" value="PIN_dom"/>
</dbReference>
<keyword evidence="5 8" id="KW-0378">Hydrolase</keyword>
<gene>
    <name evidence="8" type="primary">vapC</name>
    <name evidence="10" type="ORF">GL300_13365</name>
</gene>
<feature type="binding site" evidence="8">
    <location>
        <position position="5"/>
    </location>
    <ligand>
        <name>Mg(2+)</name>
        <dbReference type="ChEBI" id="CHEBI:18420"/>
    </ligand>
</feature>
<dbReference type="InterPro" id="IPR029060">
    <property type="entry name" value="PIN-like_dom_sf"/>
</dbReference>
<dbReference type="EMBL" id="WMIG01000006">
    <property type="protein sequence ID" value="MTH60199.1"/>
    <property type="molecule type" value="Genomic_DNA"/>
</dbReference>
<dbReference type="AlphaFoldDB" id="A0A844HM91"/>
<dbReference type="PANTHER" id="PTHR33653:SF1">
    <property type="entry name" value="RIBONUCLEASE VAPC2"/>
    <property type="match status" value="1"/>
</dbReference>
<dbReference type="InterPro" id="IPR050556">
    <property type="entry name" value="Type_II_TA_system_RNase"/>
</dbReference>
<keyword evidence="4 8" id="KW-0479">Metal-binding</keyword>
<dbReference type="GO" id="GO:0004540">
    <property type="term" value="F:RNA nuclease activity"/>
    <property type="evidence" value="ECO:0007669"/>
    <property type="project" value="InterPro"/>
</dbReference>
<dbReference type="EC" id="3.1.-.-" evidence="8"/>
<dbReference type="GO" id="GO:0090729">
    <property type="term" value="F:toxin activity"/>
    <property type="evidence" value="ECO:0007669"/>
    <property type="project" value="UniProtKB-KW"/>
</dbReference>
<name>A0A844HM91_9RHOB</name>
<comment type="caution">
    <text evidence="10">The sequence shown here is derived from an EMBL/GenBank/DDBJ whole genome shotgun (WGS) entry which is preliminary data.</text>
</comment>
<protein>
    <recommendedName>
        <fullName evidence="8">Ribonuclease VapC</fullName>
        <shortName evidence="8">RNase VapC</shortName>
        <ecNumber evidence="8">3.1.-.-</ecNumber>
    </recommendedName>
    <alternativeName>
        <fullName evidence="8">Toxin VapC</fullName>
    </alternativeName>
</protein>
<dbReference type="Proteomes" id="UP000449846">
    <property type="component" value="Unassembled WGS sequence"/>
</dbReference>
<comment type="cofactor">
    <cofactor evidence="1 8">
        <name>Mg(2+)</name>
        <dbReference type="ChEBI" id="CHEBI:18420"/>
    </cofactor>
</comment>
<dbReference type="Gene3D" id="3.40.50.1010">
    <property type="entry name" value="5'-nuclease"/>
    <property type="match status" value="1"/>
</dbReference>